<dbReference type="EMBL" id="JAPFFI010000020">
    <property type="protein sequence ID" value="KAJ6339389.1"/>
    <property type="molecule type" value="Genomic_DNA"/>
</dbReference>
<dbReference type="InterPro" id="IPR032474">
    <property type="entry name" value="Argonaute_N"/>
</dbReference>
<organism evidence="2 3">
    <name type="scientific">Salix suchowensis</name>
    <dbReference type="NCBI Taxonomy" id="1278906"/>
    <lineage>
        <taxon>Eukaryota</taxon>
        <taxon>Viridiplantae</taxon>
        <taxon>Streptophyta</taxon>
        <taxon>Embryophyta</taxon>
        <taxon>Tracheophyta</taxon>
        <taxon>Spermatophyta</taxon>
        <taxon>Magnoliopsida</taxon>
        <taxon>eudicotyledons</taxon>
        <taxon>Gunneridae</taxon>
        <taxon>Pentapetalae</taxon>
        <taxon>rosids</taxon>
        <taxon>fabids</taxon>
        <taxon>Malpighiales</taxon>
        <taxon>Salicaceae</taxon>
        <taxon>Saliceae</taxon>
        <taxon>Salix</taxon>
    </lineage>
</organism>
<evidence type="ECO:0000313" key="3">
    <source>
        <dbReference type="Proteomes" id="UP001141253"/>
    </source>
</evidence>
<gene>
    <name evidence="2" type="ORF">OIU77_007370</name>
</gene>
<dbReference type="SMART" id="SM01163">
    <property type="entry name" value="DUF1785"/>
    <property type="match status" value="1"/>
</dbReference>
<dbReference type="Proteomes" id="UP001141253">
    <property type="component" value="Chromosome 15W"/>
</dbReference>
<evidence type="ECO:0000313" key="2">
    <source>
        <dbReference type="EMBL" id="KAJ6339389.1"/>
    </source>
</evidence>
<accession>A0ABQ9AFW4</accession>
<reference evidence="2" key="2">
    <citation type="journal article" date="2023" name="Int. J. Mol. Sci.">
        <title>De Novo Assembly and Annotation of 11 Diverse Shrub Willow (Salix) Genomes Reveals Novel Gene Organization in Sex-Linked Regions.</title>
        <authorList>
            <person name="Hyden B."/>
            <person name="Feng K."/>
            <person name="Yates T.B."/>
            <person name="Jawdy S."/>
            <person name="Cereghino C."/>
            <person name="Smart L.B."/>
            <person name="Muchero W."/>
        </authorList>
    </citation>
    <scope>NUCLEOTIDE SEQUENCE</scope>
    <source>
        <tissue evidence="2">Shoot tip</tissue>
    </source>
</reference>
<evidence type="ECO:0000259" key="1">
    <source>
        <dbReference type="SMART" id="SM01163"/>
    </source>
</evidence>
<proteinExistence type="predicted"/>
<comment type="caution">
    <text evidence="2">The sequence shown here is derived from an EMBL/GenBank/DDBJ whole genome shotgun (WGS) entry which is preliminary data.</text>
</comment>
<feature type="domain" description="Argonaute linker 1" evidence="1">
    <location>
        <begin position="80"/>
        <end position="131"/>
    </location>
</feature>
<dbReference type="Pfam" id="PF08699">
    <property type="entry name" value="ArgoL1"/>
    <property type="match status" value="1"/>
</dbReference>
<name>A0ABQ9AFW4_9ROSI</name>
<dbReference type="Pfam" id="PF16486">
    <property type="entry name" value="ArgoN"/>
    <property type="match status" value="1"/>
</dbReference>
<protein>
    <recommendedName>
        <fullName evidence="1">Argonaute linker 1 domain-containing protein</fullName>
    </recommendedName>
</protein>
<reference evidence="2" key="1">
    <citation type="submission" date="2022-10" db="EMBL/GenBank/DDBJ databases">
        <authorList>
            <person name="Hyden B.L."/>
            <person name="Feng K."/>
            <person name="Yates T."/>
            <person name="Jawdy S."/>
            <person name="Smart L.B."/>
            <person name="Muchero W."/>
        </authorList>
    </citation>
    <scope>NUCLEOTIDE SEQUENCE</scope>
    <source>
        <tissue evidence="2">Shoot tip</tissue>
    </source>
</reference>
<dbReference type="InterPro" id="IPR014811">
    <property type="entry name" value="ArgoL1"/>
</dbReference>
<sequence length="166" mass="18712">MTREKNIFSAVSLPTGTFKVQFSEADDARPRSYLFTIKLVNELELRKLKDYLEGTLRSIPRDILQGMDVVVKEHPTRTMVPVACSFHSVRDHQIHLGHGIIASRGCQHSLKPTSQGIALCLNYSVLPFHEPVSVIKFLTKHIDGFDLNNFRTFRRGCGTGAEETQS</sequence>
<keyword evidence="3" id="KW-1185">Reference proteome</keyword>
<dbReference type="PANTHER" id="PTHR22891">
    <property type="entry name" value="EUKARYOTIC TRANSLATION INITIATION FACTOR 2C"/>
    <property type="match status" value="1"/>
</dbReference>